<dbReference type="Gene3D" id="3.30.70.100">
    <property type="match status" value="1"/>
</dbReference>
<evidence type="ECO:0000256" key="6">
    <source>
        <dbReference type="SAM" id="MobiDB-lite"/>
    </source>
</evidence>
<protein>
    <submittedName>
        <fullName evidence="9">Leucine-rich repeat extensin-like protein 1</fullName>
    </submittedName>
</protein>
<keyword evidence="8" id="KW-1185">Reference proteome</keyword>
<keyword evidence="3" id="KW-0449">Lipoprotein</keyword>
<proteinExistence type="inferred from homology"/>
<dbReference type="PANTHER" id="PTHR45868:SF53">
    <property type="entry name" value="HYDROXYPROLINE-RICH GLYCOPROTEIN FAMILY PROTEIN"/>
    <property type="match status" value="1"/>
</dbReference>
<feature type="compositionally biased region" description="Polar residues" evidence="6">
    <location>
        <begin position="200"/>
        <end position="210"/>
    </location>
</feature>
<dbReference type="RefSeq" id="XP_004491376.1">
    <property type="nucleotide sequence ID" value="XM_004491319.2"/>
</dbReference>
<feature type="domain" description="HMA" evidence="7">
    <location>
        <begin position="7"/>
        <end position="70"/>
    </location>
</feature>
<dbReference type="KEGG" id="cam:101496053"/>
<accession>A0A1S2XLZ8</accession>
<evidence type="ECO:0000256" key="3">
    <source>
        <dbReference type="ARBA" id="ARBA00023288"/>
    </source>
</evidence>
<dbReference type="OrthoDB" id="1110082at2759"/>
<dbReference type="AlphaFoldDB" id="A0A1S2XLZ8"/>
<dbReference type="GO" id="GO:0046872">
    <property type="term" value="F:metal ion binding"/>
    <property type="evidence" value="ECO:0007669"/>
    <property type="project" value="UniProtKB-KW"/>
</dbReference>
<dbReference type="PANTHER" id="PTHR45868">
    <property type="entry name" value="HEAVY METAL-ASSOCIATED ISOPRENYLATED PLANT PROTEIN 33-RELATED"/>
    <property type="match status" value="1"/>
</dbReference>
<keyword evidence="2" id="KW-0479">Metal-binding</keyword>
<dbReference type="PROSITE" id="PS50846">
    <property type="entry name" value="HMA_2"/>
    <property type="match status" value="1"/>
</dbReference>
<evidence type="ECO:0000313" key="9">
    <source>
        <dbReference type="RefSeq" id="XP_004491376.1"/>
    </source>
</evidence>
<sequence length="210" mass="23936">MEYSSAEMICVLKVNTDCEACKVKVMQILQRIRGVYNITIDGEDGTVKVNGRVNPNTLLNVLEKYGKHAEVKYVKFDGEVVERNPNYYGEHGYNYNPYDSMEYFSYPPPLPCPQHQGYHHHYPYFSQPPPMPPPPLVPYQFPPPQPPLVPCQFPPPPPPGPLWGPTQPTPPPPPRPYGYGPPPMTSFYPPHNLPQDEYTRQNNPNKCAMM</sequence>
<gene>
    <name evidence="9" type="primary">LOC101496053</name>
</gene>
<evidence type="ECO:0000313" key="8">
    <source>
        <dbReference type="Proteomes" id="UP000087171"/>
    </source>
</evidence>
<organism evidence="8 9">
    <name type="scientific">Cicer arietinum</name>
    <name type="common">Chickpea</name>
    <name type="synonym">Garbanzo</name>
    <dbReference type="NCBI Taxonomy" id="3827"/>
    <lineage>
        <taxon>Eukaryota</taxon>
        <taxon>Viridiplantae</taxon>
        <taxon>Streptophyta</taxon>
        <taxon>Embryophyta</taxon>
        <taxon>Tracheophyta</taxon>
        <taxon>Spermatophyta</taxon>
        <taxon>Magnoliopsida</taxon>
        <taxon>eudicotyledons</taxon>
        <taxon>Gunneridae</taxon>
        <taxon>Pentapetalae</taxon>
        <taxon>rosids</taxon>
        <taxon>fabids</taxon>
        <taxon>Fabales</taxon>
        <taxon>Fabaceae</taxon>
        <taxon>Papilionoideae</taxon>
        <taxon>50 kb inversion clade</taxon>
        <taxon>NPAAA clade</taxon>
        <taxon>Hologalegina</taxon>
        <taxon>IRL clade</taxon>
        <taxon>Cicereae</taxon>
        <taxon>Cicer</taxon>
    </lineage>
</organism>
<name>A0A1S2XLZ8_CICAR</name>
<keyword evidence="4" id="KW-0636">Prenylation</keyword>
<reference evidence="8" key="1">
    <citation type="journal article" date="2013" name="Nat. Biotechnol.">
        <title>Draft genome sequence of chickpea (Cicer arietinum) provides a resource for trait improvement.</title>
        <authorList>
            <person name="Varshney R.K."/>
            <person name="Song C."/>
            <person name="Saxena R.K."/>
            <person name="Azam S."/>
            <person name="Yu S."/>
            <person name="Sharpe A.G."/>
            <person name="Cannon S."/>
            <person name="Baek J."/>
            <person name="Rosen B.D."/>
            <person name="Tar'an B."/>
            <person name="Millan T."/>
            <person name="Zhang X."/>
            <person name="Ramsay L.D."/>
            <person name="Iwata A."/>
            <person name="Wang Y."/>
            <person name="Nelson W."/>
            <person name="Farmer A.D."/>
            <person name="Gaur P.M."/>
            <person name="Soderlund C."/>
            <person name="Penmetsa R.V."/>
            <person name="Xu C."/>
            <person name="Bharti A.K."/>
            <person name="He W."/>
            <person name="Winter P."/>
            <person name="Zhao S."/>
            <person name="Hane J.K."/>
            <person name="Carrasquilla-Garcia N."/>
            <person name="Condie J.A."/>
            <person name="Upadhyaya H.D."/>
            <person name="Luo M.C."/>
            <person name="Thudi M."/>
            <person name="Gowda C.L."/>
            <person name="Singh N.P."/>
            <person name="Lichtenzveig J."/>
            <person name="Gali K.K."/>
            <person name="Rubio J."/>
            <person name="Nadarajan N."/>
            <person name="Dolezel J."/>
            <person name="Bansal K.C."/>
            <person name="Xu X."/>
            <person name="Edwards D."/>
            <person name="Zhang G."/>
            <person name="Kahl G."/>
            <person name="Gil J."/>
            <person name="Singh K.B."/>
            <person name="Datta S.K."/>
            <person name="Jackson S.A."/>
            <person name="Wang J."/>
            <person name="Cook D.R."/>
        </authorList>
    </citation>
    <scope>NUCLEOTIDE SEQUENCE [LARGE SCALE GENOMIC DNA]</scope>
    <source>
        <strain evidence="8">cv. CDC Frontier</strain>
    </source>
</reference>
<dbReference type="Proteomes" id="UP000087171">
    <property type="component" value="Chromosome Ca2"/>
</dbReference>
<comment type="similarity">
    <text evidence="5">Belongs to the HIPP family.</text>
</comment>
<evidence type="ECO:0000256" key="5">
    <source>
        <dbReference type="ARBA" id="ARBA00024045"/>
    </source>
</evidence>
<dbReference type="GeneID" id="101496053"/>
<dbReference type="PaxDb" id="3827-XP_004491376.1"/>
<feature type="region of interest" description="Disordered" evidence="6">
    <location>
        <begin position="148"/>
        <end position="210"/>
    </location>
</feature>
<evidence type="ECO:0000256" key="1">
    <source>
        <dbReference type="ARBA" id="ARBA00022481"/>
    </source>
</evidence>
<dbReference type="InterPro" id="IPR006121">
    <property type="entry name" value="HMA_dom"/>
</dbReference>
<evidence type="ECO:0000259" key="7">
    <source>
        <dbReference type="PROSITE" id="PS50846"/>
    </source>
</evidence>
<reference evidence="9" key="2">
    <citation type="submission" date="2025-08" db="UniProtKB">
        <authorList>
            <consortium name="RefSeq"/>
        </authorList>
    </citation>
    <scope>IDENTIFICATION</scope>
    <source>
        <tissue evidence="9">Etiolated seedlings</tissue>
    </source>
</reference>
<dbReference type="InterPro" id="IPR036163">
    <property type="entry name" value="HMA_dom_sf"/>
</dbReference>
<dbReference type="Pfam" id="PF00403">
    <property type="entry name" value="HMA"/>
    <property type="match status" value="1"/>
</dbReference>
<dbReference type="CDD" id="cd00371">
    <property type="entry name" value="HMA"/>
    <property type="match status" value="1"/>
</dbReference>
<feature type="compositionally biased region" description="Pro residues" evidence="6">
    <location>
        <begin position="148"/>
        <end position="184"/>
    </location>
</feature>
<evidence type="ECO:0000256" key="2">
    <source>
        <dbReference type="ARBA" id="ARBA00022723"/>
    </source>
</evidence>
<dbReference type="eggNOG" id="KOG1603">
    <property type="taxonomic scope" value="Eukaryota"/>
</dbReference>
<dbReference type="SUPFAM" id="SSF55008">
    <property type="entry name" value="HMA, heavy metal-associated domain"/>
    <property type="match status" value="1"/>
</dbReference>
<evidence type="ECO:0000256" key="4">
    <source>
        <dbReference type="ARBA" id="ARBA00023289"/>
    </source>
</evidence>
<keyword evidence="1" id="KW-0488">Methylation</keyword>